<feature type="chain" id="PRO_5020742562" evidence="1">
    <location>
        <begin position="21"/>
        <end position="225"/>
    </location>
</feature>
<evidence type="ECO:0000256" key="1">
    <source>
        <dbReference type="SAM" id="SignalP"/>
    </source>
</evidence>
<accession>A0A4R3VJL8</accession>
<proteinExistence type="predicted"/>
<gene>
    <name evidence="2" type="ORF">EV671_1002259</name>
</gene>
<dbReference type="AlphaFoldDB" id="A0A4R3VJL8"/>
<reference evidence="2 3" key="1">
    <citation type="submission" date="2019-03" db="EMBL/GenBank/DDBJ databases">
        <title>Genomic Encyclopedia of Type Strains, Phase IV (KMG-IV): sequencing the most valuable type-strain genomes for metagenomic binning, comparative biology and taxonomic classification.</title>
        <authorList>
            <person name="Goeker M."/>
        </authorList>
    </citation>
    <scope>NUCLEOTIDE SEQUENCE [LARGE SCALE GENOMIC DNA]</scope>
    <source>
        <strain evidence="2 3">DSM 654</strain>
    </source>
</reference>
<organism evidence="2 3">
    <name type="scientific">Roseateles saccharophilus</name>
    <name type="common">Pseudomonas saccharophila</name>
    <dbReference type="NCBI Taxonomy" id="304"/>
    <lineage>
        <taxon>Bacteria</taxon>
        <taxon>Pseudomonadati</taxon>
        <taxon>Pseudomonadota</taxon>
        <taxon>Betaproteobacteria</taxon>
        <taxon>Burkholderiales</taxon>
        <taxon>Sphaerotilaceae</taxon>
        <taxon>Roseateles</taxon>
    </lineage>
</organism>
<dbReference type="Proteomes" id="UP000295110">
    <property type="component" value="Unassembled WGS sequence"/>
</dbReference>
<protein>
    <submittedName>
        <fullName evidence="2">Uncharacterized protein</fullName>
    </submittedName>
</protein>
<keyword evidence="3" id="KW-1185">Reference proteome</keyword>
<name>A0A4R3VJL8_ROSSA</name>
<keyword evidence="1" id="KW-0732">Signal</keyword>
<dbReference type="OrthoDB" id="8891599at2"/>
<evidence type="ECO:0000313" key="2">
    <source>
        <dbReference type="EMBL" id="TCV03989.1"/>
    </source>
</evidence>
<comment type="caution">
    <text evidence="2">The sequence shown here is derived from an EMBL/GenBank/DDBJ whole genome shotgun (WGS) entry which is preliminary data.</text>
</comment>
<dbReference type="EMBL" id="SMBU01000002">
    <property type="protein sequence ID" value="TCV03989.1"/>
    <property type="molecule type" value="Genomic_DNA"/>
</dbReference>
<feature type="signal peptide" evidence="1">
    <location>
        <begin position="1"/>
        <end position="20"/>
    </location>
</feature>
<dbReference type="RefSeq" id="WP_132569816.1">
    <property type="nucleotide sequence ID" value="NZ_CBCSGL010000006.1"/>
</dbReference>
<evidence type="ECO:0000313" key="3">
    <source>
        <dbReference type="Proteomes" id="UP000295110"/>
    </source>
</evidence>
<dbReference type="Gene3D" id="2.60.120.260">
    <property type="entry name" value="Galactose-binding domain-like"/>
    <property type="match status" value="1"/>
</dbReference>
<sequence length="225" mass="23362">MNYRILLIAPLAAVVLSVSAAGLRVPAGWFVFSSPPASSPVGGYEIGIDPASEAGGTPSLTVHSVGTTVPMSPMSFGVAEQSVTGYGGKRVCFSGQLKAESLRGWAGLFLGEGDPGQLAGLMGARPGAEKQVPPGTAVPADGGWHEVSVVLDVPADTPRIDFGLALTGEGQVWARDLHFEIVGPEVAPTTTRLGIDLPEIRRTLAWTNAQSRRYPPAPLQNPALD</sequence>